<feature type="chain" id="PRO_5047434863" description="DUF3443 domain-containing protein" evidence="2">
    <location>
        <begin position="25"/>
        <end position="447"/>
    </location>
</feature>
<accession>A0ABN7HUY9</accession>
<evidence type="ECO:0000313" key="3">
    <source>
        <dbReference type="EMBL" id="CAD6537434.1"/>
    </source>
</evidence>
<protein>
    <recommendedName>
        <fullName evidence="5">DUF3443 domain-containing protein</fullName>
    </recommendedName>
</protein>
<dbReference type="PROSITE" id="PS51257">
    <property type="entry name" value="PROKAR_LIPOPROTEIN"/>
    <property type="match status" value="1"/>
</dbReference>
<evidence type="ECO:0008006" key="5">
    <source>
        <dbReference type="Google" id="ProtNLM"/>
    </source>
</evidence>
<keyword evidence="2" id="KW-0732">Signal</keyword>
<gene>
    <name evidence="3" type="ORF">LMG28140_03170</name>
</gene>
<dbReference type="Proteomes" id="UP000598032">
    <property type="component" value="Unassembled WGS sequence"/>
</dbReference>
<dbReference type="RefSeq" id="WP_201643228.1">
    <property type="nucleotide sequence ID" value="NZ_CAJHCP010000006.1"/>
</dbReference>
<feature type="compositionally biased region" description="Low complexity" evidence="1">
    <location>
        <begin position="34"/>
        <end position="72"/>
    </location>
</feature>
<reference evidence="3 4" key="1">
    <citation type="submission" date="2020-10" db="EMBL/GenBank/DDBJ databases">
        <authorList>
            <person name="Peeters C."/>
        </authorList>
    </citation>
    <scope>NUCLEOTIDE SEQUENCE [LARGE SCALE GENOMIC DNA]</scope>
    <source>
        <strain evidence="3 4">LMG 28140</strain>
    </source>
</reference>
<feature type="signal peptide" evidence="2">
    <location>
        <begin position="1"/>
        <end position="24"/>
    </location>
</feature>
<sequence length="447" mass="44193">MKPFSLSCRHRTLLLLCATLATLAGCGGGGGGDDSASASSSRATPASPAAPASSASTPNASTPAGAASTPLADAPTGGDASPSAGVPKSTTPNVHAIAVGLAPGLTRNMLTTSVTVCQSGTSNCATIDNIQVDTGSHGLRILASALPASLGLPATASGSGVAGECAVFGGGYTWGAVRTADVRMAGQLAASLPIQVIADPAVPNVPDDCASAASAMQTVASLRSNGILGVGLFAADCGSACASTAAPRWYYGCDASGACASSTQAVAQQVTNPVSRFPLDNNGVVIDLPAIADDGAASVSGSMIFGIDTQPNNMLGAASVIKANAATGYVSTKTATYTNSRSYIDSGSNGIFFRTAQLPQCGYWYCPSSMTMESATILGTDGASAAISFAVGNSSSLFASSNNAFNDLAGVATGSFGWGLPFFFGRRVYTAISGRDTSAGPGPYYAF</sequence>
<name>A0ABN7HUY9_9BURK</name>
<dbReference type="EMBL" id="CAJHCP010000006">
    <property type="protein sequence ID" value="CAD6537434.1"/>
    <property type="molecule type" value="Genomic_DNA"/>
</dbReference>
<dbReference type="InterPro" id="IPR021847">
    <property type="entry name" value="DUF3443"/>
</dbReference>
<comment type="caution">
    <text evidence="3">The sequence shown here is derived from an EMBL/GenBank/DDBJ whole genome shotgun (WGS) entry which is preliminary data.</text>
</comment>
<proteinExistence type="predicted"/>
<evidence type="ECO:0000313" key="4">
    <source>
        <dbReference type="Proteomes" id="UP000598032"/>
    </source>
</evidence>
<feature type="region of interest" description="Disordered" evidence="1">
    <location>
        <begin position="31"/>
        <end position="89"/>
    </location>
</feature>
<evidence type="ECO:0000256" key="1">
    <source>
        <dbReference type="SAM" id="MobiDB-lite"/>
    </source>
</evidence>
<keyword evidence="4" id="KW-1185">Reference proteome</keyword>
<evidence type="ECO:0000256" key="2">
    <source>
        <dbReference type="SAM" id="SignalP"/>
    </source>
</evidence>
<dbReference type="Pfam" id="PF11925">
    <property type="entry name" value="DUF3443"/>
    <property type="match status" value="1"/>
</dbReference>
<organism evidence="3 4">
    <name type="scientific">Paraburkholderia metrosideri</name>
    <dbReference type="NCBI Taxonomy" id="580937"/>
    <lineage>
        <taxon>Bacteria</taxon>
        <taxon>Pseudomonadati</taxon>
        <taxon>Pseudomonadota</taxon>
        <taxon>Betaproteobacteria</taxon>
        <taxon>Burkholderiales</taxon>
        <taxon>Burkholderiaceae</taxon>
        <taxon>Paraburkholderia</taxon>
    </lineage>
</organism>